<evidence type="ECO:0000313" key="2">
    <source>
        <dbReference type="EMBL" id="HGS21855.1"/>
    </source>
</evidence>
<protein>
    <submittedName>
        <fullName evidence="2">Uncharacterized protein</fullName>
    </submittedName>
</protein>
<feature type="region of interest" description="Disordered" evidence="1">
    <location>
        <begin position="33"/>
        <end position="70"/>
    </location>
</feature>
<dbReference type="EMBL" id="DSYK01000413">
    <property type="protein sequence ID" value="HGS21855.1"/>
    <property type="molecule type" value="Genomic_DNA"/>
</dbReference>
<reference evidence="2" key="1">
    <citation type="journal article" date="2020" name="mSystems">
        <title>Genome- and Community-Level Interaction Insights into Carbon Utilization and Element Cycling Functions of Hydrothermarchaeota in Hydrothermal Sediment.</title>
        <authorList>
            <person name="Zhou Z."/>
            <person name="Liu Y."/>
            <person name="Xu W."/>
            <person name="Pan J."/>
            <person name="Luo Z.H."/>
            <person name="Li M."/>
        </authorList>
    </citation>
    <scope>NUCLEOTIDE SEQUENCE [LARGE SCALE GENOMIC DNA]</scope>
    <source>
        <strain evidence="2">SpSt-573</strain>
    </source>
</reference>
<name>A0A7C4KHC5_9CHLR</name>
<organism evidence="2">
    <name type="scientific">Anaerolinea thermolimosa</name>
    <dbReference type="NCBI Taxonomy" id="229919"/>
    <lineage>
        <taxon>Bacteria</taxon>
        <taxon>Bacillati</taxon>
        <taxon>Chloroflexota</taxon>
        <taxon>Anaerolineae</taxon>
        <taxon>Anaerolineales</taxon>
        <taxon>Anaerolineaceae</taxon>
        <taxon>Anaerolinea</taxon>
    </lineage>
</organism>
<gene>
    <name evidence="2" type="ORF">ENT37_08290</name>
</gene>
<accession>A0A7C4KHC5</accession>
<feature type="compositionally biased region" description="Pro residues" evidence="1">
    <location>
        <begin position="52"/>
        <end position="61"/>
    </location>
</feature>
<sequence>MMKNIFQFITLCLLVLGLIVTLNFFLPKGTGPASLAYPPPEEDSSKSQTTPYPYPPPPENQPTPTQEMNGTTCFIDQLNQFSLQLPTGWHTDGPPDINGVGGASVFYNYSHDEVKSNHGFIELPPNAIKVQVSSAKISDKENFEQWISAVIERTISSEQGTLYNTTTTSPYEYKLAGYTGLAYSVTDSTGTILLSINLLVDDTRVLIITITPANSPSISEAISLLETLNAKDFDSCSSGLKMPDEQELIPELATQTETLALTVEDFTCNLGTFPGNEAHNSTISLQMPFLIGETWIVGGAGSFLWKQSSLQLLQ</sequence>
<evidence type="ECO:0000256" key="1">
    <source>
        <dbReference type="SAM" id="MobiDB-lite"/>
    </source>
</evidence>
<proteinExistence type="predicted"/>
<comment type="caution">
    <text evidence="2">The sequence shown here is derived from an EMBL/GenBank/DDBJ whole genome shotgun (WGS) entry which is preliminary data.</text>
</comment>
<dbReference type="AlphaFoldDB" id="A0A7C4KHC5"/>